<keyword evidence="2" id="KW-1185">Reference proteome</keyword>
<accession>A0A4Q9HJ26</accession>
<feature type="non-terminal residue" evidence="1">
    <location>
        <position position="1"/>
    </location>
</feature>
<dbReference type="AlphaFoldDB" id="A0A4Q9HJ26"/>
<protein>
    <submittedName>
        <fullName evidence="1">GNAT family N-acetyltransferase</fullName>
    </submittedName>
</protein>
<sequence length="36" mass="4365">CGAPAYDPEFDCADFFVVLDMARLDDRYRRYFLEQR</sequence>
<organism evidence="1 2">
    <name type="scientific">Streptomyces kasugaensis</name>
    <dbReference type="NCBI Taxonomy" id="1946"/>
    <lineage>
        <taxon>Bacteria</taxon>
        <taxon>Bacillati</taxon>
        <taxon>Actinomycetota</taxon>
        <taxon>Actinomycetes</taxon>
        <taxon>Kitasatosporales</taxon>
        <taxon>Streptomycetaceae</taxon>
        <taxon>Streptomyces</taxon>
    </lineage>
</organism>
<evidence type="ECO:0000313" key="1">
    <source>
        <dbReference type="EMBL" id="TBO54485.1"/>
    </source>
</evidence>
<evidence type="ECO:0000313" key="2">
    <source>
        <dbReference type="Proteomes" id="UP000292452"/>
    </source>
</evidence>
<proteinExistence type="predicted"/>
<comment type="caution">
    <text evidence="1">The sequence shown here is derived from an EMBL/GenBank/DDBJ whole genome shotgun (WGS) entry which is preliminary data.</text>
</comment>
<reference evidence="1 2" key="1">
    <citation type="submission" date="2019-02" db="EMBL/GenBank/DDBJ databases">
        <title>Draft Genome Sequence of Streptomyces sp. AM-2504, identified by 16S rRNA comparative analysis as a Streptomyces Kasugaensis strain.</title>
        <authorList>
            <person name="Napolioni V."/>
            <person name="Giuliodori A.M."/>
            <person name="Spurio R."/>
            <person name="Fabbretti A."/>
        </authorList>
    </citation>
    <scope>NUCLEOTIDE SEQUENCE [LARGE SCALE GENOMIC DNA]</scope>
    <source>
        <strain evidence="1 2">AM-2504</strain>
    </source>
</reference>
<keyword evidence="1" id="KW-0808">Transferase</keyword>
<dbReference type="Proteomes" id="UP000292452">
    <property type="component" value="Unassembled WGS sequence"/>
</dbReference>
<dbReference type="GO" id="GO:0016740">
    <property type="term" value="F:transferase activity"/>
    <property type="evidence" value="ECO:0007669"/>
    <property type="project" value="UniProtKB-KW"/>
</dbReference>
<dbReference type="EMBL" id="SIXH01000863">
    <property type="protein sequence ID" value="TBO54485.1"/>
    <property type="molecule type" value="Genomic_DNA"/>
</dbReference>
<name>A0A4Q9HJ26_STRKA</name>
<gene>
    <name evidence="1" type="ORF">EYS09_38260</name>
</gene>